<feature type="transmembrane region" description="Helical" evidence="11">
    <location>
        <begin position="179"/>
        <end position="202"/>
    </location>
</feature>
<reference evidence="13" key="1">
    <citation type="submission" date="2022-02" db="EMBL/GenBank/DDBJ databases">
        <title>Atlantic sturgeon de novo genome assembly.</title>
        <authorList>
            <person name="Stock M."/>
            <person name="Klopp C."/>
            <person name="Guiguen Y."/>
            <person name="Cabau C."/>
            <person name="Parinello H."/>
            <person name="Santidrian Yebra-Pimentel E."/>
            <person name="Kuhl H."/>
            <person name="Dirks R.P."/>
            <person name="Guessner J."/>
            <person name="Wuertz S."/>
            <person name="Du K."/>
            <person name="Schartl M."/>
        </authorList>
    </citation>
    <scope>NUCLEOTIDE SEQUENCE</scope>
    <source>
        <strain evidence="13">STURGEONOMICS-FGT-2020</strain>
        <tissue evidence="13">Whole blood</tissue>
    </source>
</reference>
<keyword evidence="6 11" id="KW-0472">Membrane</keyword>
<keyword evidence="7" id="KW-1015">Disulfide bond</keyword>
<dbReference type="GO" id="GO:0031295">
    <property type="term" value="P:T cell costimulation"/>
    <property type="evidence" value="ECO:0007669"/>
    <property type="project" value="TreeGrafter"/>
</dbReference>
<dbReference type="GO" id="GO:0042130">
    <property type="term" value="P:negative regulation of T cell proliferation"/>
    <property type="evidence" value="ECO:0007669"/>
    <property type="project" value="TreeGrafter"/>
</dbReference>
<dbReference type="Proteomes" id="UP001230051">
    <property type="component" value="Unassembled WGS sequence"/>
</dbReference>
<dbReference type="AlphaFoldDB" id="A0AAD8CLH4"/>
<organism evidence="13 14">
    <name type="scientific">Acipenser oxyrinchus oxyrinchus</name>
    <dbReference type="NCBI Taxonomy" id="40147"/>
    <lineage>
        <taxon>Eukaryota</taxon>
        <taxon>Metazoa</taxon>
        <taxon>Chordata</taxon>
        <taxon>Craniata</taxon>
        <taxon>Vertebrata</taxon>
        <taxon>Euteleostomi</taxon>
        <taxon>Actinopterygii</taxon>
        <taxon>Chondrostei</taxon>
        <taxon>Acipenseriformes</taxon>
        <taxon>Acipenseridae</taxon>
        <taxon>Acipenser</taxon>
    </lineage>
</organism>
<evidence type="ECO:0000256" key="7">
    <source>
        <dbReference type="ARBA" id="ARBA00023157"/>
    </source>
</evidence>
<dbReference type="Gene3D" id="2.60.40.10">
    <property type="entry name" value="Immunoglobulins"/>
    <property type="match status" value="1"/>
</dbReference>
<dbReference type="InterPro" id="IPR051713">
    <property type="entry name" value="T-cell_Activation_Regulation"/>
</dbReference>
<dbReference type="EMBL" id="JAGXEW010000043">
    <property type="protein sequence ID" value="KAK1153160.1"/>
    <property type="molecule type" value="Genomic_DNA"/>
</dbReference>
<keyword evidence="10" id="KW-0393">Immunoglobulin domain</keyword>
<gene>
    <name evidence="13" type="ORF">AOXY_G30519</name>
</gene>
<protein>
    <recommendedName>
        <fullName evidence="12">Ig-like domain-containing protein</fullName>
    </recommendedName>
</protein>
<dbReference type="PANTHER" id="PTHR25466:SF9">
    <property type="entry name" value="FIBRONECTIN TYPE-III DOMAIN-CONTAINING PROTEIN"/>
    <property type="match status" value="1"/>
</dbReference>
<comment type="caution">
    <text evidence="13">The sequence shown here is derived from an EMBL/GenBank/DDBJ whole genome shotgun (WGS) entry which is preliminary data.</text>
</comment>
<evidence type="ECO:0000256" key="4">
    <source>
        <dbReference type="ARBA" id="ARBA00022729"/>
    </source>
</evidence>
<comment type="subcellular location">
    <subcellularLocation>
        <location evidence="1">Cell membrane</location>
        <topology evidence="1">Single-pass type I membrane protein</topology>
    </subcellularLocation>
</comment>
<dbReference type="GO" id="GO:0007166">
    <property type="term" value="P:cell surface receptor signaling pathway"/>
    <property type="evidence" value="ECO:0007669"/>
    <property type="project" value="TreeGrafter"/>
</dbReference>
<evidence type="ECO:0000259" key="12">
    <source>
        <dbReference type="PROSITE" id="PS50835"/>
    </source>
</evidence>
<dbReference type="GO" id="GO:0009897">
    <property type="term" value="C:external side of plasma membrane"/>
    <property type="evidence" value="ECO:0007669"/>
    <property type="project" value="TreeGrafter"/>
</dbReference>
<dbReference type="InterPro" id="IPR013783">
    <property type="entry name" value="Ig-like_fold"/>
</dbReference>
<dbReference type="GO" id="GO:0071222">
    <property type="term" value="P:cellular response to lipopolysaccharide"/>
    <property type="evidence" value="ECO:0007669"/>
    <property type="project" value="TreeGrafter"/>
</dbReference>
<evidence type="ECO:0000256" key="10">
    <source>
        <dbReference type="ARBA" id="ARBA00023319"/>
    </source>
</evidence>
<evidence type="ECO:0000256" key="9">
    <source>
        <dbReference type="ARBA" id="ARBA00023180"/>
    </source>
</evidence>
<dbReference type="GO" id="GO:0006955">
    <property type="term" value="P:immune response"/>
    <property type="evidence" value="ECO:0007669"/>
    <property type="project" value="TreeGrafter"/>
</dbReference>
<keyword evidence="14" id="KW-1185">Reference proteome</keyword>
<keyword evidence="2" id="KW-1003">Cell membrane</keyword>
<sequence length="270" mass="29847">MHNKTTYPTVNPRERVSLLPNASLLNVSAPAHPTVNPRERVSLLPNASLLIQGVQSPDTGTYYCRRDQQEKYHMLTVCVLTVKADVSSPVSKGTEVTVSCSLFCDHTPQDAVLQWMDSNGTLLESNTTLSTGPIAELVIPSAYNTTLRCRLQVKGQERASVEYTIPIHETEEQGSSETILLPVLLGIVAVCVAIAVVLILLLRGRRTGDKGNLLMYNVFNNLCISVSVSQEECEILYATVEIRQPASTKRREMIQDEGIYCLIQKINCEE</sequence>
<name>A0AAD8CLH4_ACIOX</name>
<dbReference type="PANTHER" id="PTHR25466">
    <property type="entry name" value="T-LYMPHOCYTE ACTIVATION ANTIGEN"/>
    <property type="match status" value="1"/>
</dbReference>
<accession>A0AAD8CLH4</accession>
<evidence type="ECO:0000256" key="3">
    <source>
        <dbReference type="ARBA" id="ARBA00022692"/>
    </source>
</evidence>
<proteinExistence type="predicted"/>
<evidence type="ECO:0000256" key="8">
    <source>
        <dbReference type="ARBA" id="ARBA00023170"/>
    </source>
</evidence>
<evidence type="ECO:0000256" key="1">
    <source>
        <dbReference type="ARBA" id="ARBA00004251"/>
    </source>
</evidence>
<keyword evidence="3 11" id="KW-0812">Transmembrane</keyword>
<dbReference type="GO" id="GO:0042102">
    <property type="term" value="P:positive regulation of T cell proliferation"/>
    <property type="evidence" value="ECO:0007669"/>
    <property type="project" value="TreeGrafter"/>
</dbReference>
<dbReference type="SUPFAM" id="SSF48726">
    <property type="entry name" value="Immunoglobulin"/>
    <property type="match status" value="1"/>
</dbReference>
<keyword evidence="9" id="KW-0325">Glycoprotein</keyword>
<evidence type="ECO:0000256" key="5">
    <source>
        <dbReference type="ARBA" id="ARBA00022989"/>
    </source>
</evidence>
<evidence type="ECO:0000313" key="13">
    <source>
        <dbReference type="EMBL" id="KAK1153160.1"/>
    </source>
</evidence>
<feature type="domain" description="Ig-like" evidence="12">
    <location>
        <begin position="57"/>
        <end position="166"/>
    </location>
</feature>
<keyword evidence="4" id="KW-0732">Signal</keyword>
<keyword evidence="5 11" id="KW-1133">Transmembrane helix</keyword>
<keyword evidence="8" id="KW-0675">Receptor</keyword>
<dbReference type="InterPro" id="IPR036179">
    <property type="entry name" value="Ig-like_dom_sf"/>
</dbReference>
<evidence type="ECO:0000256" key="6">
    <source>
        <dbReference type="ARBA" id="ARBA00023136"/>
    </source>
</evidence>
<evidence type="ECO:0000256" key="2">
    <source>
        <dbReference type="ARBA" id="ARBA00022475"/>
    </source>
</evidence>
<dbReference type="PROSITE" id="PS50835">
    <property type="entry name" value="IG_LIKE"/>
    <property type="match status" value="1"/>
</dbReference>
<evidence type="ECO:0000313" key="14">
    <source>
        <dbReference type="Proteomes" id="UP001230051"/>
    </source>
</evidence>
<evidence type="ECO:0000256" key="11">
    <source>
        <dbReference type="SAM" id="Phobius"/>
    </source>
</evidence>
<dbReference type="InterPro" id="IPR007110">
    <property type="entry name" value="Ig-like_dom"/>
</dbReference>